<evidence type="ECO:0000313" key="4">
    <source>
        <dbReference type="EMBL" id="UJF34617.1"/>
    </source>
</evidence>
<feature type="region of interest" description="Disordered" evidence="1">
    <location>
        <begin position="150"/>
        <end position="190"/>
    </location>
</feature>
<dbReference type="InterPro" id="IPR051465">
    <property type="entry name" value="Cell_Envelope_Struct_Comp"/>
</dbReference>
<evidence type="ECO:0000259" key="3">
    <source>
        <dbReference type="PROSITE" id="PS51272"/>
    </source>
</evidence>
<accession>A0ABY3SNP8</accession>
<reference evidence="4 5" key="1">
    <citation type="journal article" date="2024" name="Int. J. Syst. Evol. Microbiol.">
        <title>Paenibacillus hexagrammi sp. nov., a novel bacterium isolated from the gut content of Hexagrammos agrammus.</title>
        <authorList>
            <person name="Jung H.K."/>
            <person name="Kim D.G."/>
            <person name="Zin H."/>
            <person name="Park J."/>
            <person name="Jung H."/>
            <person name="Kim Y.O."/>
            <person name="Kong H.J."/>
            <person name="Kim J.W."/>
            <person name="Kim Y.S."/>
        </authorList>
    </citation>
    <scope>NUCLEOTIDE SEQUENCE [LARGE SCALE GENOMIC DNA]</scope>
    <source>
        <strain evidence="4 5">YPD9-1</strain>
    </source>
</reference>
<organism evidence="4 5">
    <name type="scientific">Paenibacillus hexagrammi</name>
    <dbReference type="NCBI Taxonomy" id="2908839"/>
    <lineage>
        <taxon>Bacteria</taxon>
        <taxon>Bacillati</taxon>
        <taxon>Bacillota</taxon>
        <taxon>Bacilli</taxon>
        <taxon>Bacillales</taxon>
        <taxon>Paenibacillaceae</taxon>
        <taxon>Paenibacillus</taxon>
    </lineage>
</organism>
<dbReference type="InterPro" id="IPR001119">
    <property type="entry name" value="SLH_dom"/>
</dbReference>
<dbReference type="PANTHER" id="PTHR43308:SF5">
    <property type="entry name" value="S-LAYER PROTEIN _ PEPTIDOGLYCAN ENDO-BETA-N-ACETYLGLUCOSAMINIDASE"/>
    <property type="match status" value="1"/>
</dbReference>
<dbReference type="PROSITE" id="PS51272">
    <property type="entry name" value="SLH"/>
    <property type="match status" value="2"/>
</dbReference>
<sequence>MKRLSKQVLTSAILASFVLGSSYTIHNQAFAAETNAQSNVQADTMKQGDQGRGPGGGMGFHGGDLFKETATLFGIEQSELMETLQEGKTLVQIAEGYGLTEDEYLEKLTAAITASMNSEVTAGTMTQDQADQMLEGMADRLKQQIENNAFGDRIGGAPDSSGKKQPPGNRPDSTATNPESSNAAADDASSDTLTDIHNHWAVSSIRHLVAKGILQGDSNHKFNPDNAVSREELAAMITRSFHLESSSDANTSANGSDSADFTDVPHDRWSYETIEASKDFFTSQSDASGKRSFQPAEGAKREDVAVTLVKVLLKQDSSLSLLDADSADKLLSEQFKDADSIPAELRPYVATAVQAGWIQGDDQGNFAPQKTISRAEIATLLDRLIGSEDSTSANAE</sequence>
<proteinExistence type="predicted"/>
<dbReference type="RefSeq" id="WP_235121191.1">
    <property type="nucleotide sequence ID" value="NZ_CP090978.1"/>
</dbReference>
<feature type="signal peptide" evidence="2">
    <location>
        <begin position="1"/>
        <end position="31"/>
    </location>
</feature>
<gene>
    <name evidence="4" type="ORF">L0M14_05425</name>
</gene>
<dbReference type="Pfam" id="PF00395">
    <property type="entry name" value="SLH"/>
    <property type="match status" value="2"/>
</dbReference>
<name>A0ABY3SNP8_9BACL</name>
<keyword evidence="2" id="KW-0732">Signal</keyword>
<protein>
    <submittedName>
        <fullName evidence="4">S-layer homology domain-containing protein</fullName>
    </submittedName>
</protein>
<dbReference type="EMBL" id="CP090978">
    <property type="protein sequence ID" value="UJF34617.1"/>
    <property type="molecule type" value="Genomic_DNA"/>
</dbReference>
<feature type="domain" description="SLH" evidence="3">
    <location>
        <begin position="332"/>
        <end position="395"/>
    </location>
</feature>
<feature type="compositionally biased region" description="Low complexity" evidence="1">
    <location>
        <begin position="180"/>
        <end position="190"/>
    </location>
</feature>
<evidence type="ECO:0000256" key="1">
    <source>
        <dbReference type="SAM" id="MobiDB-lite"/>
    </source>
</evidence>
<feature type="domain" description="SLH" evidence="3">
    <location>
        <begin position="188"/>
        <end position="251"/>
    </location>
</feature>
<evidence type="ECO:0000256" key="2">
    <source>
        <dbReference type="SAM" id="SignalP"/>
    </source>
</evidence>
<dbReference type="Proteomes" id="UP001649230">
    <property type="component" value="Chromosome"/>
</dbReference>
<feature type="chain" id="PRO_5045857366" evidence="2">
    <location>
        <begin position="32"/>
        <end position="396"/>
    </location>
</feature>
<dbReference type="PANTHER" id="PTHR43308">
    <property type="entry name" value="OUTER MEMBRANE PROTEIN ALPHA-RELATED"/>
    <property type="match status" value="1"/>
</dbReference>
<evidence type="ECO:0000313" key="5">
    <source>
        <dbReference type="Proteomes" id="UP001649230"/>
    </source>
</evidence>
<keyword evidence="5" id="KW-1185">Reference proteome</keyword>